<sequence length="44" mass="4946">ADPNLGLMMLLSCISFYSPQILGVWDIGDTRRDISVAIQLYFIV</sequence>
<reference evidence="2" key="1">
    <citation type="journal article" date="2013" name="Nature">
        <title>Draft genome of the wheat A-genome progenitor Triticum urartu.</title>
        <authorList>
            <person name="Ling H.Q."/>
            <person name="Zhao S."/>
            <person name="Liu D."/>
            <person name="Wang J."/>
            <person name="Sun H."/>
            <person name="Zhang C."/>
            <person name="Fan H."/>
            <person name="Li D."/>
            <person name="Dong L."/>
            <person name="Tao Y."/>
            <person name="Gao C."/>
            <person name="Wu H."/>
            <person name="Li Y."/>
            <person name="Cui Y."/>
            <person name="Guo X."/>
            <person name="Zheng S."/>
            <person name="Wang B."/>
            <person name="Yu K."/>
            <person name="Liang Q."/>
            <person name="Yang W."/>
            <person name="Lou X."/>
            <person name="Chen J."/>
            <person name="Feng M."/>
            <person name="Jian J."/>
            <person name="Zhang X."/>
            <person name="Luo G."/>
            <person name="Jiang Y."/>
            <person name="Liu J."/>
            <person name="Wang Z."/>
            <person name="Sha Y."/>
            <person name="Zhang B."/>
            <person name="Wu H."/>
            <person name="Tang D."/>
            <person name="Shen Q."/>
            <person name="Xue P."/>
            <person name="Zou S."/>
            <person name="Wang X."/>
            <person name="Liu X."/>
            <person name="Wang F."/>
            <person name="Yang Y."/>
            <person name="An X."/>
            <person name="Dong Z."/>
            <person name="Zhang K."/>
            <person name="Zhang X."/>
            <person name="Luo M.C."/>
            <person name="Dvorak J."/>
            <person name="Tong Y."/>
            <person name="Wang J."/>
            <person name="Yang H."/>
            <person name="Li Z."/>
            <person name="Wang D."/>
            <person name="Zhang A."/>
            <person name="Wang J."/>
        </authorList>
    </citation>
    <scope>NUCLEOTIDE SEQUENCE</scope>
    <source>
        <strain evidence="2">cv. G1812</strain>
    </source>
</reference>
<organism evidence="1 2">
    <name type="scientific">Triticum urartu</name>
    <name type="common">Red wild einkorn</name>
    <name type="synonym">Crithodium urartu</name>
    <dbReference type="NCBI Taxonomy" id="4572"/>
    <lineage>
        <taxon>Eukaryota</taxon>
        <taxon>Viridiplantae</taxon>
        <taxon>Streptophyta</taxon>
        <taxon>Embryophyta</taxon>
        <taxon>Tracheophyta</taxon>
        <taxon>Spermatophyta</taxon>
        <taxon>Magnoliopsida</taxon>
        <taxon>Liliopsida</taxon>
        <taxon>Poales</taxon>
        <taxon>Poaceae</taxon>
        <taxon>BOP clade</taxon>
        <taxon>Pooideae</taxon>
        <taxon>Triticodae</taxon>
        <taxon>Triticeae</taxon>
        <taxon>Triticinae</taxon>
        <taxon>Triticum</taxon>
    </lineage>
</organism>
<accession>A0A8R7K0N4</accession>
<protein>
    <submittedName>
        <fullName evidence="1">Uncharacterized protein</fullName>
    </submittedName>
</protein>
<dbReference type="Proteomes" id="UP000015106">
    <property type="component" value="Chromosome 1"/>
</dbReference>
<keyword evidence="2" id="KW-1185">Reference proteome</keyword>
<dbReference type="Gramene" id="TuG1812G0100002771.01.T08">
    <property type="protein sequence ID" value="TuG1812G0100002771.01.T08"/>
    <property type="gene ID" value="TuG1812G0100002771.01"/>
</dbReference>
<reference evidence="1" key="3">
    <citation type="submission" date="2022-06" db="UniProtKB">
        <authorList>
            <consortium name="EnsemblPlants"/>
        </authorList>
    </citation>
    <scope>IDENTIFICATION</scope>
</reference>
<evidence type="ECO:0000313" key="2">
    <source>
        <dbReference type="Proteomes" id="UP000015106"/>
    </source>
</evidence>
<evidence type="ECO:0000313" key="1">
    <source>
        <dbReference type="EnsemblPlants" id="TuG1812G0100002771.01.T08"/>
    </source>
</evidence>
<proteinExistence type="predicted"/>
<reference evidence="1" key="2">
    <citation type="submission" date="2018-03" db="EMBL/GenBank/DDBJ databases">
        <title>The Triticum urartu genome reveals the dynamic nature of wheat genome evolution.</title>
        <authorList>
            <person name="Ling H."/>
            <person name="Ma B."/>
            <person name="Shi X."/>
            <person name="Liu H."/>
            <person name="Dong L."/>
            <person name="Sun H."/>
            <person name="Cao Y."/>
            <person name="Gao Q."/>
            <person name="Zheng S."/>
            <person name="Li Y."/>
            <person name="Yu Y."/>
            <person name="Du H."/>
            <person name="Qi M."/>
            <person name="Li Y."/>
            <person name="Yu H."/>
            <person name="Cui Y."/>
            <person name="Wang N."/>
            <person name="Chen C."/>
            <person name="Wu H."/>
            <person name="Zhao Y."/>
            <person name="Zhang J."/>
            <person name="Li Y."/>
            <person name="Zhou W."/>
            <person name="Zhang B."/>
            <person name="Hu W."/>
            <person name="Eijk M."/>
            <person name="Tang J."/>
            <person name="Witsenboer H."/>
            <person name="Zhao S."/>
            <person name="Li Z."/>
            <person name="Zhang A."/>
            <person name="Wang D."/>
            <person name="Liang C."/>
        </authorList>
    </citation>
    <scope>NUCLEOTIDE SEQUENCE [LARGE SCALE GENOMIC DNA]</scope>
    <source>
        <strain evidence="1">cv. G1812</strain>
    </source>
</reference>
<dbReference type="EnsemblPlants" id="TuG1812G0100002771.01.T08">
    <property type="protein sequence ID" value="TuG1812G0100002771.01.T08"/>
    <property type="gene ID" value="TuG1812G0100002771.01"/>
</dbReference>
<dbReference type="AlphaFoldDB" id="A0A8R7K0N4"/>
<name>A0A8R7K0N4_TRIUA</name>